<dbReference type="NCBIfam" id="NF033841">
    <property type="entry name" value="small_YshB"/>
    <property type="match status" value="1"/>
</dbReference>
<organism evidence="2 3">
    <name type="scientific">Leminorella richardii</name>
    <dbReference type="NCBI Taxonomy" id="158841"/>
    <lineage>
        <taxon>Bacteria</taxon>
        <taxon>Pseudomonadati</taxon>
        <taxon>Pseudomonadota</taxon>
        <taxon>Gammaproteobacteria</taxon>
        <taxon>Enterobacterales</taxon>
        <taxon>Budviciaceae</taxon>
        <taxon>Leminorella</taxon>
    </lineage>
</organism>
<dbReference type="KEGG" id="lri:NCTC12151_00039"/>
<name>A0A2X4U2A4_9GAMM</name>
<reference evidence="2 3" key="1">
    <citation type="submission" date="2018-06" db="EMBL/GenBank/DDBJ databases">
        <authorList>
            <consortium name="Pathogen Informatics"/>
            <person name="Doyle S."/>
        </authorList>
    </citation>
    <scope>NUCLEOTIDE SEQUENCE [LARGE SCALE GENOMIC DNA]</scope>
    <source>
        <strain evidence="2 3">NCTC12151</strain>
    </source>
</reference>
<sequence>MLENIDSLLQSGADIGSMLGQSPQTSLAAVLCVIMFVLFS</sequence>
<dbReference type="RefSeq" id="WP_145960315.1">
    <property type="nucleotide sequence ID" value="NZ_LR698987.1"/>
</dbReference>
<evidence type="ECO:0000256" key="1">
    <source>
        <dbReference type="SAM" id="Phobius"/>
    </source>
</evidence>
<proteinExistence type="predicted"/>
<gene>
    <name evidence="2" type="ORF">NCTC12151_00039</name>
</gene>
<dbReference type="Proteomes" id="UP000249005">
    <property type="component" value="Chromosome 1"/>
</dbReference>
<feature type="transmembrane region" description="Helical" evidence="1">
    <location>
        <begin position="20"/>
        <end position="39"/>
    </location>
</feature>
<keyword evidence="1" id="KW-0812">Transmembrane</keyword>
<dbReference type="EMBL" id="LS483470">
    <property type="protein sequence ID" value="SQI33947.1"/>
    <property type="molecule type" value="Genomic_DNA"/>
</dbReference>
<dbReference type="AlphaFoldDB" id="A0A2X4U2A4"/>
<keyword evidence="1" id="KW-1133">Transmembrane helix</keyword>
<evidence type="ECO:0000313" key="2">
    <source>
        <dbReference type="EMBL" id="SQI33947.1"/>
    </source>
</evidence>
<dbReference type="InterPro" id="IPR047812">
    <property type="entry name" value="YshB"/>
</dbReference>
<protein>
    <submittedName>
        <fullName evidence="2">Uncharacterized protein</fullName>
    </submittedName>
</protein>
<evidence type="ECO:0000313" key="3">
    <source>
        <dbReference type="Proteomes" id="UP000249005"/>
    </source>
</evidence>
<keyword evidence="3" id="KW-1185">Reference proteome</keyword>
<dbReference type="OrthoDB" id="6611600at2"/>
<keyword evidence="1" id="KW-0472">Membrane</keyword>
<accession>A0A2X4U2A4</accession>